<name>A0A935TB91_9PROT</name>
<sequence>MTLLQRMGSALRQRHRWLLISLLVTLHLTLLAGVNTAIGLLCWLVSVGLFILWQPFIHAERRVDWSGLAVIALLLGCGVVGYGWWLLIVWVILLAALVGGRVMFIDHRPTRVFYLIAFAYLLAALLFWLVPQVVPLAALRGPSLEREFAWGMPSFFFLMLLLPRSPESDRPGSGMLDLFYSLFIFLLIAVLVLGSLAFMLLRQAGYFEAVVNTLITIAVLLLLIGWTWNTRPGFTGIEVFFSRYLLTIGLPFETWLHRLTILASSQSLPEEFLSQALEEMLDLPWVDGGHWVAGTRRGTFGSESRFRHDFPGQPLLLTLHTRHKLSPALIWHFHLLAQLANEHYIAKLRARELQQVSYLRAIHETGARLTHDVKNLLQALNNLCYLAQTMNGSSGDRLDLLLQRQLPQITQRLQQTLGKLQRPQSDAGGVLPVDLWWTLQQQRYAHSPVTFAPLDPDPDALLPAALFDSVTDNLLQNALLKSRGQSALQVRITLAADASLLRVCDSGSALGEEVLADLLRAPVASASGLGVGLYHAARQAESCGYELRLASNVTGRVCFELRRRSVGDAPAS</sequence>
<keyword evidence="2" id="KW-0418">Kinase</keyword>
<dbReference type="AlphaFoldDB" id="A0A935TB91"/>
<dbReference type="Proteomes" id="UP000706151">
    <property type="component" value="Unassembled WGS sequence"/>
</dbReference>
<dbReference type="Gene3D" id="3.30.565.10">
    <property type="entry name" value="Histidine kinase-like ATPase, C-terminal domain"/>
    <property type="match status" value="1"/>
</dbReference>
<evidence type="ECO:0000256" key="1">
    <source>
        <dbReference type="SAM" id="Phobius"/>
    </source>
</evidence>
<dbReference type="SUPFAM" id="SSF55874">
    <property type="entry name" value="ATPase domain of HSP90 chaperone/DNA topoisomerase II/histidine kinase"/>
    <property type="match status" value="1"/>
</dbReference>
<keyword evidence="1" id="KW-1133">Transmembrane helix</keyword>
<dbReference type="GO" id="GO:0016301">
    <property type="term" value="F:kinase activity"/>
    <property type="evidence" value="ECO:0007669"/>
    <property type="project" value="UniProtKB-KW"/>
</dbReference>
<accession>A0A935TB91</accession>
<dbReference type="EMBL" id="JADJOT010000003">
    <property type="protein sequence ID" value="MBK7953242.1"/>
    <property type="molecule type" value="Genomic_DNA"/>
</dbReference>
<reference evidence="2 3" key="1">
    <citation type="submission" date="2020-10" db="EMBL/GenBank/DDBJ databases">
        <title>Connecting structure to function with the recovery of over 1000 high-quality activated sludge metagenome-assembled genomes encoding full-length rRNA genes using long-read sequencing.</title>
        <authorList>
            <person name="Singleton C.M."/>
            <person name="Petriglieri F."/>
            <person name="Kristensen J.M."/>
            <person name="Kirkegaard R.H."/>
            <person name="Michaelsen T.Y."/>
            <person name="Andersen M.H."/>
            <person name="Karst S.M."/>
            <person name="Dueholm M.S."/>
            <person name="Nielsen P.H."/>
            <person name="Albertsen M."/>
        </authorList>
    </citation>
    <scope>NUCLEOTIDE SEQUENCE [LARGE SCALE GENOMIC DNA]</scope>
    <source>
        <strain evidence="2">Fred_18-Q3-R57-64_BAT3C.720</strain>
    </source>
</reference>
<keyword evidence="1" id="KW-0812">Transmembrane</keyword>
<keyword evidence="1" id="KW-0472">Membrane</keyword>
<evidence type="ECO:0000313" key="2">
    <source>
        <dbReference type="EMBL" id="MBK7953242.1"/>
    </source>
</evidence>
<evidence type="ECO:0000313" key="3">
    <source>
        <dbReference type="Proteomes" id="UP000706151"/>
    </source>
</evidence>
<feature type="transmembrane region" description="Helical" evidence="1">
    <location>
        <begin position="178"/>
        <end position="200"/>
    </location>
</feature>
<keyword evidence="2" id="KW-0808">Transferase</keyword>
<protein>
    <submittedName>
        <fullName evidence="2">Sensor histidine kinase</fullName>
    </submittedName>
</protein>
<dbReference type="InterPro" id="IPR036890">
    <property type="entry name" value="HATPase_C_sf"/>
</dbReference>
<comment type="caution">
    <text evidence="2">The sequence shown here is derived from an EMBL/GenBank/DDBJ whole genome shotgun (WGS) entry which is preliminary data.</text>
</comment>
<organism evidence="2 3">
    <name type="scientific">Candidatus Accumulibacter affinis</name>
    <dbReference type="NCBI Taxonomy" id="2954384"/>
    <lineage>
        <taxon>Bacteria</taxon>
        <taxon>Pseudomonadati</taxon>
        <taxon>Pseudomonadota</taxon>
        <taxon>Betaproteobacteria</taxon>
        <taxon>Candidatus Accumulibacter</taxon>
    </lineage>
</organism>
<feature type="transmembrane region" description="Helical" evidence="1">
    <location>
        <begin position="20"/>
        <end position="53"/>
    </location>
</feature>
<feature type="transmembrane region" description="Helical" evidence="1">
    <location>
        <begin position="206"/>
        <end position="228"/>
    </location>
</feature>
<proteinExistence type="predicted"/>
<gene>
    <name evidence="2" type="ORF">IPK02_04245</name>
</gene>
<feature type="transmembrane region" description="Helical" evidence="1">
    <location>
        <begin position="65"/>
        <end position="98"/>
    </location>
</feature>
<feature type="transmembrane region" description="Helical" evidence="1">
    <location>
        <begin position="110"/>
        <end position="128"/>
    </location>
</feature>